<gene>
    <name evidence="1" type="ORF">SI8410_06008916</name>
</gene>
<organism evidence="1 2">
    <name type="scientific">Spirodela intermedia</name>
    <name type="common">Intermediate duckweed</name>
    <dbReference type="NCBI Taxonomy" id="51605"/>
    <lineage>
        <taxon>Eukaryota</taxon>
        <taxon>Viridiplantae</taxon>
        <taxon>Streptophyta</taxon>
        <taxon>Embryophyta</taxon>
        <taxon>Tracheophyta</taxon>
        <taxon>Spermatophyta</taxon>
        <taxon>Magnoliopsida</taxon>
        <taxon>Liliopsida</taxon>
        <taxon>Araceae</taxon>
        <taxon>Lemnoideae</taxon>
        <taxon>Spirodela</taxon>
    </lineage>
</organism>
<keyword evidence="2" id="KW-1185">Reference proteome</keyword>
<proteinExistence type="predicted"/>
<dbReference type="AlphaFoldDB" id="A0A7I8KKR0"/>
<dbReference type="EMBL" id="LR746269">
    <property type="protein sequence ID" value="CAA7398251.1"/>
    <property type="molecule type" value="Genomic_DNA"/>
</dbReference>
<dbReference type="Proteomes" id="UP000663760">
    <property type="component" value="Chromosome 6"/>
</dbReference>
<evidence type="ECO:0000313" key="2">
    <source>
        <dbReference type="Proteomes" id="UP000663760"/>
    </source>
</evidence>
<name>A0A7I8KKR0_SPIIN</name>
<reference evidence="1" key="1">
    <citation type="submission" date="2020-02" db="EMBL/GenBank/DDBJ databases">
        <authorList>
            <person name="Scholz U."/>
            <person name="Mascher M."/>
            <person name="Fiebig A."/>
        </authorList>
    </citation>
    <scope>NUCLEOTIDE SEQUENCE</scope>
</reference>
<sequence>MDEHDKLHYFTKGLQMWDQNKLRCQGGCHIYDSPHMSVECLDWADKCIVRSLLNMVLGQEQPSPMIEEVP</sequence>
<protein>
    <submittedName>
        <fullName evidence="1">Uncharacterized protein</fullName>
    </submittedName>
</protein>
<accession>A0A7I8KKR0</accession>
<evidence type="ECO:0000313" key="1">
    <source>
        <dbReference type="EMBL" id="CAA7398251.1"/>
    </source>
</evidence>